<feature type="transmembrane region" description="Helical" evidence="1">
    <location>
        <begin position="65"/>
        <end position="86"/>
    </location>
</feature>
<evidence type="ECO:0000313" key="2">
    <source>
        <dbReference type="EMBL" id="KAJ3561344.1"/>
    </source>
</evidence>
<proteinExistence type="predicted"/>
<accession>A0AAD5VKP6</accession>
<evidence type="ECO:0000256" key="1">
    <source>
        <dbReference type="SAM" id="Phobius"/>
    </source>
</evidence>
<dbReference type="AlphaFoldDB" id="A0AAD5VKP6"/>
<name>A0AAD5VKP6_9AGAR</name>
<dbReference type="EMBL" id="JANIEX010001017">
    <property type="protein sequence ID" value="KAJ3561344.1"/>
    <property type="molecule type" value="Genomic_DNA"/>
</dbReference>
<gene>
    <name evidence="2" type="ORF">NP233_g10250</name>
</gene>
<reference evidence="2" key="1">
    <citation type="submission" date="2022-07" db="EMBL/GenBank/DDBJ databases">
        <title>Genome Sequence of Leucocoprinus birnbaumii.</title>
        <authorList>
            <person name="Buettner E."/>
        </authorList>
    </citation>
    <scope>NUCLEOTIDE SEQUENCE</scope>
    <source>
        <strain evidence="2">VT141</strain>
    </source>
</reference>
<keyword evidence="1" id="KW-0812">Transmembrane</keyword>
<organism evidence="2 3">
    <name type="scientific">Leucocoprinus birnbaumii</name>
    <dbReference type="NCBI Taxonomy" id="56174"/>
    <lineage>
        <taxon>Eukaryota</taxon>
        <taxon>Fungi</taxon>
        <taxon>Dikarya</taxon>
        <taxon>Basidiomycota</taxon>
        <taxon>Agaricomycotina</taxon>
        <taxon>Agaricomycetes</taxon>
        <taxon>Agaricomycetidae</taxon>
        <taxon>Agaricales</taxon>
        <taxon>Agaricineae</taxon>
        <taxon>Agaricaceae</taxon>
        <taxon>Leucocoprinus</taxon>
    </lineage>
</organism>
<keyword evidence="3" id="KW-1185">Reference proteome</keyword>
<sequence>MTRSSLPRSLVVYALYEKDRLVGLCLLAWFLISRATNIWIFIVIPPNMRANLFCISQHTVKESNQLRSVLFGAIGVFGNQSLLWLLTYRRYRYFKRPGWSDNPILRLVMKENSWSFVMLTGKITLDCHLNENRPEIDRCPSFPPSIFSISPPSRTNHVMYHNMYTICVVMPANPQRNEPQNNRIRPYLYNSFAIT</sequence>
<keyword evidence="1" id="KW-1133">Transmembrane helix</keyword>
<dbReference type="Proteomes" id="UP001213000">
    <property type="component" value="Unassembled WGS sequence"/>
</dbReference>
<feature type="transmembrane region" description="Helical" evidence="1">
    <location>
        <begin position="21"/>
        <end position="45"/>
    </location>
</feature>
<keyword evidence="1" id="KW-0472">Membrane</keyword>
<protein>
    <submittedName>
        <fullName evidence="2">Uncharacterized protein</fullName>
    </submittedName>
</protein>
<evidence type="ECO:0000313" key="3">
    <source>
        <dbReference type="Proteomes" id="UP001213000"/>
    </source>
</evidence>
<comment type="caution">
    <text evidence="2">The sequence shown here is derived from an EMBL/GenBank/DDBJ whole genome shotgun (WGS) entry which is preliminary data.</text>
</comment>